<dbReference type="RefSeq" id="WP_188370832.1">
    <property type="nucleotide sequence ID" value="NZ_BMFH01000002.1"/>
</dbReference>
<dbReference type="Proteomes" id="UP000625780">
    <property type="component" value="Unassembled WGS sequence"/>
</dbReference>
<evidence type="ECO:0000313" key="4">
    <source>
        <dbReference type="Proteomes" id="UP000625780"/>
    </source>
</evidence>
<keyword evidence="4" id="KW-1185">Reference proteome</keyword>
<evidence type="ECO:0000313" key="3">
    <source>
        <dbReference type="EMBL" id="GGD55052.1"/>
    </source>
</evidence>
<sequence>MEQKINIHETAFVTAAFRAADSDLSRDTFAHLWANDITERHANRYKQAVSLHEGLAHCLRNRYFLDTIQYLFESGKIDALLNFGCGFSMYPYLLDPSLLFLEIDTENVISYKQDRTNDWQKQGILPQRNIRYIEADFNRPSLEDLYQQILPLIRGRKCFILLEGVLFFLGHDDTTRLFDLFPRLQSNDGYVGSVSFTPALEKKAVFQKLIDFVEGNLQKNQQFNYQTLPHEFYRTLQTYTLEDHQDTMSLSDRYLPAIQLPADEVLNEHMYLLRTKI</sequence>
<dbReference type="PANTHER" id="PTHR43619:SF2">
    <property type="entry name" value="S-ADENOSYL-L-METHIONINE-DEPENDENT METHYLTRANSFERASES SUPERFAMILY PROTEIN"/>
    <property type="match status" value="1"/>
</dbReference>
<evidence type="ECO:0000256" key="2">
    <source>
        <dbReference type="ARBA" id="ARBA00022679"/>
    </source>
</evidence>
<evidence type="ECO:0008006" key="5">
    <source>
        <dbReference type="Google" id="ProtNLM"/>
    </source>
</evidence>
<dbReference type="Pfam" id="PF04072">
    <property type="entry name" value="LCM"/>
    <property type="match status" value="1"/>
</dbReference>
<dbReference type="InterPro" id="IPR007213">
    <property type="entry name" value="Ppm1/Ppm2/Tcmp"/>
</dbReference>
<dbReference type="InterPro" id="IPR029063">
    <property type="entry name" value="SAM-dependent_MTases_sf"/>
</dbReference>
<dbReference type="SUPFAM" id="SSF53335">
    <property type="entry name" value="S-adenosyl-L-methionine-dependent methyltransferases"/>
    <property type="match status" value="1"/>
</dbReference>
<accession>A0ABQ1R572</accession>
<dbReference type="Gene3D" id="3.40.50.150">
    <property type="entry name" value="Vaccinia Virus protein VP39"/>
    <property type="match status" value="1"/>
</dbReference>
<reference evidence="4" key="1">
    <citation type="journal article" date="2019" name="Int. J. Syst. Evol. Microbiol.">
        <title>The Global Catalogue of Microorganisms (GCM) 10K type strain sequencing project: providing services to taxonomists for standard genome sequencing and annotation.</title>
        <authorList>
            <consortium name="The Broad Institute Genomics Platform"/>
            <consortium name="The Broad Institute Genome Sequencing Center for Infectious Disease"/>
            <person name="Wu L."/>
            <person name="Ma J."/>
        </authorList>
    </citation>
    <scope>NUCLEOTIDE SEQUENCE [LARGE SCALE GENOMIC DNA]</scope>
    <source>
        <strain evidence="4">CGMCC 1.12606</strain>
    </source>
</reference>
<protein>
    <recommendedName>
        <fullName evidence="5">Adenosine deaminase</fullName>
    </recommendedName>
</protein>
<dbReference type="PANTHER" id="PTHR43619">
    <property type="entry name" value="S-ADENOSYL-L-METHIONINE-DEPENDENT METHYLTRANSFERASE YKTD-RELATED"/>
    <property type="match status" value="1"/>
</dbReference>
<evidence type="ECO:0000256" key="1">
    <source>
        <dbReference type="ARBA" id="ARBA00022603"/>
    </source>
</evidence>
<comment type="caution">
    <text evidence="3">The sequence shown here is derived from an EMBL/GenBank/DDBJ whole genome shotgun (WGS) entry which is preliminary data.</text>
</comment>
<proteinExistence type="predicted"/>
<name>A0ABQ1R572_9FLAO</name>
<keyword evidence="1" id="KW-0489">Methyltransferase</keyword>
<keyword evidence="2" id="KW-0808">Transferase</keyword>
<dbReference type="EMBL" id="BMFH01000002">
    <property type="protein sequence ID" value="GGD55052.1"/>
    <property type="molecule type" value="Genomic_DNA"/>
</dbReference>
<organism evidence="3 4">
    <name type="scientific">Muriicola marianensis</name>
    <dbReference type="NCBI Taxonomy" id="1324801"/>
    <lineage>
        <taxon>Bacteria</taxon>
        <taxon>Pseudomonadati</taxon>
        <taxon>Bacteroidota</taxon>
        <taxon>Flavobacteriia</taxon>
        <taxon>Flavobacteriales</taxon>
        <taxon>Flavobacteriaceae</taxon>
        <taxon>Muriicola</taxon>
    </lineage>
</organism>
<gene>
    <name evidence="3" type="ORF">GCM10011361_22000</name>
</gene>